<dbReference type="InterPro" id="IPR050079">
    <property type="entry name" value="DEAD_box_RNA_helicase"/>
</dbReference>
<sequence>MKPTLADALAARGYDTLTPVQTAVLDPALEGADMLVSAQTGSGKTLGFGLAIAPTLMGEADRFDAAAAPLALIVAPTRELALQVRRELAWLYEKAGAVLASTVGGMDMRDERRALARGAHLVVATPGRLRDHITRGSIDLSAVRAVVLDEADEMLDLGFREDLEFILGACPKSRQTLLFSATVPAAIAKLAEGYQRDAKRVATASREAQHADIDYQAVTVAPRDGENAIINVLRFHEAPNAIVFCNTRAMVNRLTTRLSNRGFPVVALSGELSQAERTHALQAMRDGRARVCVATDVAARGIDLPNLDLVIHAELPTGSDTLLHRSGRTGRAGRKGTSVLIVPPAAQKKAHRLLGWAKLSASWGPAPSAEAVLERDRERMLADPAWFEEMTESESPAVNDMTARFSPEQLALAYLRLRAERQTAPEELEDPAAAAAPRPREAFGPSRWFEVSGGRDRGLEPRRLLPMLCRAGQVTRDDIGAIRIRETTSYVQLREGRAEAFARAVGGEIEDGLTLRPADGPPADDRKRGPGRDDRGPDRKSAAPGRPRPDRTKPEDPTRDGAVTPGKPRTGAKFKPHKGKRADATGAPPPKGKPSSKKNKARAGKTPPRS</sequence>
<evidence type="ECO:0000313" key="10">
    <source>
        <dbReference type="EMBL" id="WGH77173.1"/>
    </source>
</evidence>
<dbReference type="PROSITE" id="PS00039">
    <property type="entry name" value="DEAD_ATP_HELICASE"/>
    <property type="match status" value="1"/>
</dbReference>
<comment type="similarity">
    <text evidence="5 6">Belongs to the DEAD box helicase family.</text>
</comment>
<dbReference type="SMART" id="SM00487">
    <property type="entry name" value="DEXDc"/>
    <property type="match status" value="1"/>
</dbReference>
<organism evidence="10 11">
    <name type="scientific">Jannaschia ovalis</name>
    <dbReference type="NCBI Taxonomy" id="3038773"/>
    <lineage>
        <taxon>Bacteria</taxon>
        <taxon>Pseudomonadati</taxon>
        <taxon>Pseudomonadota</taxon>
        <taxon>Alphaproteobacteria</taxon>
        <taxon>Rhodobacterales</taxon>
        <taxon>Roseobacteraceae</taxon>
        <taxon>Jannaschia</taxon>
    </lineage>
</organism>
<dbReference type="SUPFAM" id="SSF52540">
    <property type="entry name" value="P-loop containing nucleoside triphosphate hydrolases"/>
    <property type="match status" value="1"/>
</dbReference>
<dbReference type="Gene3D" id="3.40.50.300">
    <property type="entry name" value="P-loop containing nucleotide triphosphate hydrolases"/>
    <property type="match status" value="2"/>
</dbReference>
<dbReference type="InterPro" id="IPR001650">
    <property type="entry name" value="Helicase_C-like"/>
</dbReference>
<dbReference type="InterPro" id="IPR012677">
    <property type="entry name" value="Nucleotide-bd_a/b_plait_sf"/>
</dbReference>
<keyword evidence="1 6" id="KW-0547">Nucleotide-binding</keyword>
<dbReference type="InterPro" id="IPR011545">
    <property type="entry name" value="DEAD/DEAH_box_helicase_dom"/>
</dbReference>
<accession>A0ABY8LAI2</accession>
<feature type="domain" description="Helicase C-terminal" evidence="9">
    <location>
        <begin position="224"/>
        <end position="374"/>
    </location>
</feature>
<gene>
    <name evidence="10" type="ORF">P8627_08875</name>
</gene>
<dbReference type="Pfam" id="PF03880">
    <property type="entry name" value="DbpA"/>
    <property type="match status" value="1"/>
</dbReference>
<evidence type="ECO:0000256" key="5">
    <source>
        <dbReference type="ARBA" id="ARBA00038437"/>
    </source>
</evidence>
<protein>
    <submittedName>
        <fullName evidence="10">DEAD/DEAH box helicase</fullName>
    </submittedName>
</protein>
<dbReference type="PROSITE" id="PS51194">
    <property type="entry name" value="HELICASE_CTER"/>
    <property type="match status" value="1"/>
</dbReference>
<proteinExistence type="inferred from homology"/>
<dbReference type="Proteomes" id="UP001243420">
    <property type="component" value="Chromosome"/>
</dbReference>
<feature type="region of interest" description="Disordered" evidence="7">
    <location>
        <begin position="512"/>
        <end position="610"/>
    </location>
</feature>
<evidence type="ECO:0000259" key="9">
    <source>
        <dbReference type="PROSITE" id="PS51194"/>
    </source>
</evidence>
<dbReference type="EMBL" id="CP122537">
    <property type="protein sequence ID" value="WGH77173.1"/>
    <property type="molecule type" value="Genomic_DNA"/>
</dbReference>
<feature type="compositionally biased region" description="Basic residues" evidence="7">
    <location>
        <begin position="594"/>
        <end position="603"/>
    </location>
</feature>
<evidence type="ECO:0000256" key="7">
    <source>
        <dbReference type="SAM" id="MobiDB-lite"/>
    </source>
</evidence>
<keyword evidence="3 6" id="KW-0347">Helicase</keyword>
<dbReference type="PANTHER" id="PTHR47959">
    <property type="entry name" value="ATP-DEPENDENT RNA HELICASE RHLE-RELATED"/>
    <property type="match status" value="1"/>
</dbReference>
<dbReference type="RefSeq" id="WP_279963747.1">
    <property type="nucleotide sequence ID" value="NZ_CP122537.1"/>
</dbReference>
<dbReference type="SMART" id="SM00490">
    <property type="entry name" value="HELICc"/>
    <property type="match status" value="1"/>
</dbReference>
<dbReference type="InterPro" id="IPR000629">
    <property type="entry name" value="RNA-helicase_DEAD-box_CS"/>
</dbReference>
<dbReference type="CDD" id="cd00268">
    <property type="entry name" value="DEADc"/>
    <property type="match status" value="1"/>
</dbReference>
<dbReference type="GO" id="GO:0004386">
    <property type="term" value="F:helicase activity"/>
    <property type="evidence" value="ECO:0007669"/>
    <property type="project" value="UniProtKB-KW"/>
</dbReference>
<evidence type="ECO:0000313" key="11">
    <source>
        <dbReference type="Proteomes" id="UP001243420"/>
    </source>
</evidence>
<dbReference type="PANTHER" id="PTHR47959:SF1">
    <property type="entry name" value="ATP-DEPENDENT RNA HELICASE DBPA"/>
    <property type="match status" value="1"/>
</dbReference>
<dbReference type="CDD" id="cd12252">
    <property type="entry name" value="RRM_DbpA"/>
    <property type="match status" value="1"/>
</dbReference>
<name>A0ABY8LAI2_9RHOB</name>
<reference evidence="10 11" key="1">
    <citation type="submission" date="2023-04" db="EMBL/GenBank/DDBJ databases">
        <title>Jannaschia ovalis sp. nov., a marine bacterium isolated from sea tidal flat.</title>
        <authorList>
            <person name="Kwon D.Y."/>
            <person name="Kim J.-J."/>
        </authorList>
    </citation>
    <scope>NUCLEOTIDE SEQUENCE [LARGE SCALE GENOMIC DNA]</scope>
    <source>
        <strain evidence="10 11">GRR-S6-38</strain>
    </source>
</reference>
<keyword evidence="2 6" id="KW-0378">Hydrolase</keyword>
<dbReference type="Pfam" id="PF00270">
    <property type="entry name" value="DEAD"/>
    <property type="match status" value="1"/>
</dbReference>
<evidence type="ECO:0000256" key="1">
    <source>
        <dbReference type="ARBA" id="ARBA00022741"/>
    </source>
</evidence>
<dbReference type="InterPro" id="IPR014001">
    <property type="entry name" value="Helicase_ATP-bd"/>
</dbReference>
<dbReference type="InterPro" id="IPR044742">
    <property type="entry name" value="DEAD/DEAH_RhlB"/>
</dbReference>
<feature type="compositionally biased region" description="Basic and acidic residues" evidence="7">
    <location>
        <begin position="523"/>
        <end position="559"/>
    </location>
</feature>
<dbReference type="PROSITE" id="PS51192">
    <property type="entry name" value="HELICASE_ATP_BIND_1"/>
    <property type="match status" value="1"/>
</dbReference>
<feature type="compositionally biased region" description="Basic residues" evidence="7">
    <location>
        <begin position="570"/>
        <end position="580"/>
    </location>
</feature>
<evidence type="ECO:0000256" key="6">
    <source>
        <dbReference type="RuleBase" id="RU000492"/>
    </source>
</evidence>
<feature type="domain" description="Helicase ATP-binding" evidence="8">
    <location>
        <begin position="25"/>
        <end position="201"/>
    </location>
</feature>
<evidence type="ECO:0000256" key="2">
    <source>
        <dbReference type="ARBA" id="ARBA00022801"/>
    </source>
</evidence>
<evidence type="ECO:0000259" key="8">
    <source>
        <dbReference type="PROSITE" id="PS51192"/>
    </source>
</evidence>
<dbReference type="CDD" id="cd18787">
    <property type="entry name" value="SF2_C_DEAD"/>
    <property type="match status" value="1"/>
</dbReference>
<dbReference type="Pfam" id="PF00271">
    <property type="entry name" value="Helicase_C"/>
    <property type="match status" value="1"/>
</dbReference>
<dbReference type="InterPro" id="IPR005580">
    <property type="entry name" value="DbpA/CsdA_RNA-bd_dom"/>
</dbReference>
<feature type="region of interest" description="Disordered" evidence="7">
    <location>
        <begin position="425"/>
        <end position="449"/>
    </location>
</feature>
<keyword evidence="4 6" id="KW-0067">ATP-binding</keyword>
<dbReference type="Gene3D" id="3.30.70.330">
    <property type="match status" value="1"/>
</dbReference>
<evidence type="ECO:0000256" key="3">
    <source>
        <dbReference type="ARBA" id="ARBA00022806"/>
    </source>
</evidence>
<dbReference type="InterPro" id="IPR027417">
    <property type="entry name" value="P-loop_NTPase"/>
</dbReference>
<evidence type="ECO:0000256" key="4">
    <source>
        <dbReference type="ARBA" id="ARBA00022840"/>
    </source>
</evidence>
<keyword evidence="11" id="KW-1185">Reference proteome</keyword>